<evidence type="ECO:0000313" key="2">
    <source>
        <dbReference type="EMBL" id="QND70432.1"/>
    </source>
</evidence>
<dbReference type="RefSeq" id="WP_184515209.1">
    <property type="nucleotide sequence ID" value="NZ_CP050292.1"/>
</dbReference>
<dbReference type="KEGG" id="trb:HB776_03605"/>
<feature type="domain" description="Glycosyltransferase 61 catalytic" evidence="1">
    <location>
        <begin position="130"/>
        <end position="285"/>
    </location>
</feature>
<accession>A0A7G6TUK0</accession>
<reference evidence="3" key="1">
    <citation type="journal article" date="2020" name="Mol. Plant Microbe">
        <title>Rhizobial microsymbionts of the narrowly endemic Oxytropis species growing in Kamchatka are characterized by significant genetic diversity and possess a set of genes that are associated with T3SS and T6SS secretion systems and can affect the development of symbiosis.</title>
        <authorList>
            <person name="Safronova V."/>
            <person name="Guro P."/>
            <person name="Sazanova A."/>
            <person name="Kuznetsova I."/>
            <person name="Belimov A."/>
            <person name="Yakubov V."/>
            <person name="Chirak E."/>
            <person name="Afonin A."/>
            <person name="Gogolev Y."/>
            <person name="Andronov E."/>
            <person name="Tikhonovich I."/>
        </authorList>
    </citation>
    <scope>NUCLEOTIDE SEQUENCE [LARGE SCALE GENOMIC DNA]</scope>
    <source>
        <strain evidence="3">581</strain>
    </source>
</reference>
<dbReference type="AlphaFoldDB" id="A0A7G6TUK0"/>
<dbReference type="Proteomes" id="UP000515291">
    <property type="component" value="Chromosome"/>
</dbReference>
<dbReference type="GO" id="GO:0016757">
    <property type="term" value="F:glycosyltransferase activity"/>
    <property type="evidence" value="ECO:0007669"/>
    <property type="project" value="InterPro"/>
</dbReference>
<evidence type="ECO:0000313" key="3">
    <source>
        <dbReference type="Proteomes" id="UP000515291"/>
    </source>
</evidence>
<keyword evidence="2" id="KW-0808">Transferase</keyword>
<sequence length="346" mass="38731">MTAPYRRLALRIFQGPGSAHASAVHRETLCPEEKAETWPSIFLPGQLDRVTATSEHLPLSAEIESIVAREYTHAPTYAYHISDAVLYRGSIYAGNLRYFITEPGRFGRMSDVEYFSQAGLASTAVGYRYFGHWLRDDCIQYVAASNYGPPLCVRLDLSPHMEQYASCFAQDWSGASQAIVDHLVLFQDHAQNSLKRFRYEQLSSRIAQVFPNNGVRNKLVYVRRGEAGQARLIENEDALVEALVQQGFEVLDVASDFSTIIRVLRAAKLVVSIEGSNINHFNFCAGPGCALIVLEPPDRFIAFHRHWAECVGVRFGFVVGTKRGEQYAFSAAEILKTADMALNEIR</sequence>
<gene>
    <name evidence="2" type="ORF">HB776_03605</name>
</gene>
<evidence type="ECO:0000259" key="1">
    <source>
        <dbReference type="Pfam" id="PF04577"/>
    </source>
</evidence>
<proteinExistence type="predicted"/>
<protein>
    <submittedName>
        <fullName evidence="2">Glycosyltransferase family 61 protein</fullName>
    </submittedName>
</protein>
<dbReference type="Pfam" id="PF04577">
    <property type="entry name" value="Glyco_transf_61"/>
    <property type="match status" value="1"/>
</dbReference>
<dbReference type="EMBL" id="CP050292">
    <property type="protein sequence ID" value="QND70432.1"/>
    <property type="molecule type" value="Genomic_DNA"/>
</dbReference>
<dbReference type="InterPro" id="IPR049625">
    <property type="entry name" value="Glyco_transf_61_cat"/>
</dbReference>
<organism evidence="2 3">
    <name type="scientific">Tardiphaga robiniae</name>
    <dbReference type="NCBI Taxonomy" id="943830"/>
    <lineage>
        <taxon>Bacteria</taxon>
        <taxon>Pseudomonadati</taxon>
        <taxon>Pseudomonadota</taxon>
        <taxon>Alphaproteobacteria</taxon>
        <taxon>Hyphomicrobiales</taxon>
        <taxon>Nitrobacteraceae</taxon>
        <taxon>Tardiphaga</taxon>
    </lineage>
</organism>
<name>A0A7G6TUK0_9BRAD</name>